<dbReference type="SUPFAM" id="SSF53474">
    <property type="entry name" value="alpha/beta-Hydrolases"/>
    <property type="match status" value="1"/>
</dbReference>
<name>A0A1D8A7U8_9SPHN</name>
<dbReference type="InterPro" id="IPR000073">
    <property type="entry name" value="AB_hydrolase_1"/>
</dbReference>
<evidence type="ECO:0000313" key="3">
    <source>
        <dbReference type="Proteomes" id="UP000094626"/>
    </source>
</evidence>
<reference evidence="3" key="1">
    <citation type="journal article" date="2017" name="J. Biotechnol.">
        <title>Complete genome sequence of Novosphingobium resinovorum SA1, a versatile xenobiotic-degrading bacterium capable of utilizing sulfanilic acid.</title>
        <authorList>
            <person name="Hegedus B."/>
            <person name="Kos P.B."/>
            <person name="Balint B."/>
            <person name="Maroti G."/>
            <person name="Gan H.M."/>
            <person name="Perei K."/>
            <person name="Rakhely G."/>
        </authorList>
    </citation>
    <scope>NUCLEOTIDE SEQUENCE [LARGE SCALE GENOMIC DNA]</scope>
    <source>
        <strain evidence="3">SA1</strain>
    </source>
</reference>
<feature type="domain" description="AB hydrolase-1" evidence="1">
    <location>
        <begin position="36"/>
        <end position="216"/>
    </location>
</feature>
<dbReference type="GO" id="GO:0016787">
    <property type="term" value="F:hydrolase activity"/>
    <property type="evidence" value="ECO:0007669"/>
    <property type="project" value="UniProtKB-KW"/>
</dbReference>
<keyword evidence="3" id="KW-1185">Reference proteome</keyword>
<dbReference type="InterPro" id="IPR050471">
    <property type="entry name" value="AB_hydrolase"/>
</dbReference>
<evidence type="ECO:0000259" key="1">
    <source>
        <dbReference type="Pfam" id="PF00561"/>
    </source>
</evidence>
<organism evidence="2 3">
    <name type="scientific">Novosphingobium resinovorum</name>
    <dbReference type="NCBI Taxonomy" id="158500"/>
    <lineage>
        <taxon>Bacteria</taxon>
        <taxon>Pseudomonadati</taxon>
        <taxon>Pseudomonadota</taxon>
        <taxon>Alphaproteobacteria</taxon>
        <taxon>Sphingomonadales</taxon>
        <taxon>Sphingomonadaceae</taxon>
        <taxon>Novosphingobium</taxon>
    </lineage>
</organism>
<gene>
    <name evidence="2" type="ORF">BES08_16510</name>
</gene>
<dbReference type="KEGG" id="nre:BES08_16510"/>
<dbReference type="Pfam" id="PF00561">
    <property type="entry name" value="Abhydrolase_1"/>
    <property type="match status" value="1"/>
</dbReference>
<dbReference type="PANTHER" id="PTHR43433:SF4">
    <property type="entry name" value="NON-HEME CHLOROPEROXIDASE-RELATED"/>
    <property type="match status" value="1"/>
</dbReference>
<dbReference type="AlphaFoldDB" id="A0A1D8A7U8"/>
<proteinExistence type="predicted"/>
<accession>A0A1D8A7U8</accession>
<protein>
    <submittedName>
        <fullName evidence="2">Alpha/beta hydrolase</fullName>
    </submittedName>
</protein>
<dbReference type="EMBL" id="CP017075">
    <property type="protein sequence ID" value="AOR78179.1"/>
    <property type="molecule type" value="Genomic_DNA"/>
</dbReference>
<keyword evidence="2" id="KW-0378">Hydrolase</keyword>
<evidence type="ECO:0000313" key="2">
    <source>
        <dbReference type="EMBL" id="AOR78179.1"/>
    </source>
</evidence>
<dbReference type="Gene3D" id="3.40.50.1820">
    <property type="entry name" value="alpha/beta hydrolase"/>
    <property type="match status" value="1"/>
</dbReference>
<sequence>MRRQPLILVPGLSCDTALWEAQVAGLADVAETIVADTLSDDSIAAMATRLLDAAPERFAIAGLSMGGYVAMEVARRAPERVTRLALLDTNARADSAEQAQLRRFAIRTAHDRGFEAVIRGSLAQLVHPETDPAIAEAVVQMALRVGLPTFENQQAAIIGRMDSLPGLGAVSCPALVVVGAQDLLTPPYYAEEMAAAIPGAVLRLIPDCGHMATMEQPEAVNAALRDWLAA</sequence>
<dbReference type="Proteomes" id="UP000094626">
    <property type="component" value="Chromosome"/>
</dbReference>
<dbReference type="InterPro" id="IPR029058">
    <property type="entry name" value="AB_hydrolase_fold"/>
</dbReference>
<dbReference type="PRINTS" id="PR00111">
    <property type="entry name" value="ABHYDROLASE"/>
</dbReference>
<dbReference type="RefSeq" id="WP_069708958.1">
    <property type="nucleotide sequence ID" value="NZ_CP017075.1"/>
</dbReference>
<dbReference type="PANTHER" id="PTHR43433">
    <property type="entry name" value="HYDROLASE, ALPHA/BETA FOLD FAMILY PROTEIN"/>
    <property type="match status" value="1"/>
</dbReference>